<keyword evidence="2" id="KW-0012">Acyltransferase</keyword>
<dbReference type="RefSeq" id="WP_132766616.1">
    <property type="nucleotide sequence ID" value="NZ_SMAB01000001.1"/>
</dbReference>
<protein>
    <submittedName>
        <fullName evidence="2">L-amino acid N-acyltransferase YncA</fullName>
    </submittedName>
</protein>
<evidence type="ECO:0000259" key="1">
    <source>
        <dbReference type="PROSITE" id="PS51186"/>
    </source>
</evidence>
<dbReference type="InterPro" id="IPR050276">
    <property type="entry name" value="MshD_Acetyltransferase"/>
</dbReference>
<keyword evidence="2" id="KW-0808">Transferase</keyword>
<feature type="domain" description="N-acetyltransferase" evidence="1">
    <location>
        <begin position="1"/>
        <end position="171"/>
    </location>
</feature>
<dbReference type="PANTHER" id="PTHR43617:SF30">
    <property type="entry name" value="HISTONE ACETYLTRANSFERASE"/>
    <property type="match status" value="1"/>
</dbReference>
<dbReference type="Gene3D" id="3.40.630.30">
    <property type="match status" value="1"/>
</dbReference>
<name>A0A4R3KL93_9BACI</name>
<dbReference type="EMBL" id="SMAB01000001">
    <property type="protein sequence ID" value="TCS84372.1"/>
    <property type="molecule type" value="Genomic_DNA"/>
</dbReference>
<dbReference type="Proteomes" id="UP000295788">
    <property type="component" value="Unassembled WGS sequence"/>
</dbReference>
<sequence>MLIREARIEDAFAIGKVNVDSWRTTYKGIVSDQFLADLSYEKAEKRFKEHLTIARNRCYFVAENEKKEIIGFIAGGYNRTENSDYEGEIYGIYLLKHSQRKGIGRQLVKALAQKLKELGITSVQVWALADNPYRKFYKKLGGDYIDSKLIEIGSQILKEESYGWKDIEVLL</sequence>
<evidence type="ECO:0000313" key="3">
    <source>
        <dbReference type="Proteomes" id="UP000295788"/>
    </source>
</evidence>
<reference evidence="2 3" key="1">
    <citation type="submission" date="2019-03" db="EMBL/GenBank/DDBJ databases">
        <title>Genomic Encyclopedia of Type Strains, Phase IV (KMG-IV): sequencing the most valuable type-strain genomes for metagenomic binning, comparative biology and taxonomic classification.</title>
        <authorList>
            <person name="Goeker M."/>
        </authorList>
    </citation>
    <scope>NUCLEOTIDE SEQUENCE [LARGE SCALE GENOMIC DNA]</scope>
    <source>
        <strain evidence="2 3">DSM 23802</strain>
    </source>
</reference>
<gene>
    <name evidence="2" type="ORF">EDD72_10133</name>
</gene>
<comment type="caution">
    <text evidence="2">The sequence shown here is derived from an EMBL/GenBank/DDBJ whole genome shotgun (WGS) entry which is preliminary data.</text>
</comment>
<organism evidence="2 3">
    <name type="scientific">Tepidibacillus fermentans</name>
    <dbReference type="NCBI Taxonomy" id="1281767"/>
    <lineage>
        <taxon>Bacteria</taxon>
        <taxon>Bacillati</taxon>
        <taxon>Bacillota</taxon>
        <taxon>Bacilli</taxon>
        <taxon>Bacillales</taxon>
        <taxon>Bacillaceae</taxon>
        <taxon>Tepidibacillus</taxon>
    </lineage>
</organism>
<dbReference type="OrthoDB" id="5292888at2"/>
<accession>A0A4R3KL93</accession>
<proteinExistence type="predicted"/>
<dbReference type="InterPro" id="IPR016181">
    <property type="entry name" value="Acyl_CoA_acyltransferase"/>
</dbReference>
<dbReference type="PROSITE" id="PS51186">
    <property type="entry name" value="GNAT"/>
    <property type="match status" value="1"/>
</dbReference>
<dbReference type="Pfam" id="PF00583">
    <property type="entry name" value="Acetyltransf_1"/>
    <property type="match status" value="1"/>
</dbReference>
<evidence type="ECO:0000313" key="2">
    <source>
        <dbReference type="EMBL" id="TCS84372.1"/>
    </source>
</evidence>
<dbReference type="AlphaFoldDB" id="A0A4R3KL93"/>
<dbReference type="GO" id="GO:0016747">
    <property type="term" value="F:acyltransferase activity, transferring groups other than amino-acyl groups"/>
    <property type="evidence" value="ECO:0007669"/>
    <property type="project" value="InterPro"/>
</dbReference>
<dbReference type="SUPFAM" id="SSF55729">
    <property type="entry name" value="Acyl-CoA N-acyltransferases (Nat)"/>
    <property type="match status" value="1"/>
</dbReference>
<dbReference type="PANTHER" id="PTHR43617">
    <property type="entry name" value="L-AMINO ACID N-ACETYLTRANSFERASE"/>
    <property type="match status" value="1"/>
</dbReference>
<dbReference type="CDD" id="cd04301">
    <property type="entry name" value="NAT_SF"/>
    <property type="match status" value="1"/>
</dbReference>
<keyword evidence="3" id="KW-1185">Reference proteome</keyword>
<dbReference type="InterPro" id="IPR000182">
    <property type="entry name" value="GNAT_dom"/>
</dbReference>